<dbReference type="InterPro" id="IPR027417">
    <property type="entry name" value="P-loop_NTPase"/>
</dbReference>
<dbReference type="CDD" id="cd18793">
    <property type="entry name" value="SF2_C_SNF"/>
    <property type="match status" value="1"/>
</dbReference>
<dbReference type="SMART" id="SM00490">
    <property type="entry name" value="HELICc"/>
    <property type="match status" value="1"/>
</dbReference>
<dbReference type="GO" id="GO:0004386">
    <property type="term" value="F:helicase activity"/>
    <property type="evidence" value="ECO:0007669"/>
    <property type="project" value="UniProtKB-KW"/>
</dbReference>
<dbReference type="InterPro" id="IPR013663">
    <property type="entry name" value="Helicase_SWF/SNF/SWI_bac"/>
</dbReference>
<dbReference type="PANTHER" id="PTHR10799">
    <property type="entry name" value="SNF2/RAD54 HELICASE FAMILY"/>
    <property type="match status" value="1"/>
</dbReference>
<dbReference type="InterPro" id="IPR014001">
    <property type="entry name" value="Helicase_ATP-bd"/>
</dbReference>
<dbReference type="PROSITE" id="PS51194">
    <property type="entry name" value="HELICASE_CTER"/>
    <property type="match status" value="1"/>
</dbReference>
<dbReference type="GO" id="GO:0016787">
    <property type="term" value="F:hydrolase activity"/>
    <property type="evidence" value="ECO:0007669"/>
    <property type="project" value="UniProtKB-KW"/>
</dbReference>
<dbReference type="InterPro" id="IPR049730">
    <property type="entry name" value="SNF2/RAD54-like_C"/>
</dbReference>
<evidence type="ECO:0000313" key="4">
    <source>
        <dbReference type="EMBL" id="ACN83194.1"/>
    </source>
</evidence>
<evidence type="ECO:0000259" key="2">
    <source>
        <dbReference type="PROSITE" id="PS51192"/>
    </source>
</evidence>
<dbReference type="SMART" id="SM00487">
    <property type="entry name" value="DEXDc"/>
    <property type="match status" value="1"/>
</dbReference>
<keyword evidence="4" id="KW-0547">Nucleotide-binding</keyword>
<feature type="domain" description="Helicase C-terminal" evidence="3">
    <location>
        <begin position="869"/>
        <end position="1017"/>
    </location>
</feature>
<accession>A0A3B6VEE4</accession>
<evidence type="ECO:0000313" key="5">
    <source>
        <dbReference type="Proteomes" id="UP000001803"/>
    </source>
</evidence>
<dbReference type="AlphaFoldDB" id="A0A3B6VEE4"/>
<feature type="domain" description="Helicase ATP-binding" evidence="2">
    <location>
        <begin position="581"/>
        <end position="742"/>
    </location>
</feature>
<sequence>MGMNTRGKSKKKIKENDNPFLNLNANAKENDELAKASIKTIANSVIITESDNKRIDRNRKEESSEIMDPSRKDWLYYTRSPLMDNYRDNLYREYYSLSVLLSLRGDNNNERTLGLSLKLIDLENKKEYRVGELESFLFSCVIGEKQNIEDDEKVIELEDFSKAEAKLIRFLNNLYAEAKQIQENGKLWFKDYNAYQCLSLLKDVPNIRLESRVITFSDEVLNLQLESYYNENKDLVLNLSIKDVDLNRVYTFGENCDFVLYKDIFYETNPSYPRIKKNIFKDSIVVKKDYIKDFCSRVLPNLKKDFDNIELPEDIKENDILAFPAQALVFLDYDGTNVFSTIKFKYGSFTVDPYSGKFTSSNMFDNEVTEIYRDTEKEEYFCRTLSKYLEKVGDYTFATSDDEKIFYLCYKILPSLQDRGWTCYYSESFKSLKLNVKPLKMRVSLTKDINFFEINFSFEGVKELHDLSEIVRAVKVENKEYIRLQNGSFVPIDLEVIDYIAKMFKENPIEQKEDNRYLLPMFSAPYFADMLEKHSGIELDLDDNAVDTIANIKRVEYDETPPKDIVGEFRSYQLIGYKWLRKLADMSLNGILADDMGLGKSFQTIATILKEKENGNKLTSLVVAPTSCVANWECEIKKFAPSLEVIVLSGNLKTRMKKIKAVSNYDVAVISYSTLRRDVKALSENEFNYLILDEAQHIKNANTQNAKMVKSLKSLKRLALSGTPIENSISEMWSMFDFLMPGFLGKHKDFVEDYEAPILAGLDSSSEALDNLKTRIAPFILRRLKTDVLTDLPPKHTVVSYCDLTKDQKELYMSILEAARIEIFETVKRKGFAQSHIEIFSALTRLRQVCCHPRLMHDDLRGESHTSGKFHMFIEMIKEAISGGHSVLVFSSFTRMLNLMRSAFKKLGIDYFYLDGATKDRMDLVHRFNAGEAPIFLLSLKAAGTGLTLTQADTVMHYDLWWNPAVEDQATDRAYRIGQKRVVTNYKLITRGTIEEKILELQNKKRLLIDTVVGDSMGDINKLSWDEVKNLIN</sequence>
<keyword evidence="5" id="KW-1185">Reference proteome</keyword>
<dbReference type="GO" id="GO:0005524">
    <property type="term" value="F:ATP binding"/>
    <property type="evidence" value="ECO:0007669"/>
    <property type="project" value="InterPro"/>
</dbReference>
<dbReference type="KEGG" id="bhy:BHWA1_00700"/>
<protein>
    <submittedName>
        <fullName evidence="4">HepA, Superfamily II D/R helicase, SNF2 family</fullName>
    </submittedName>
</protein>
<name>A0A3B6VEE4_BRAHW</name>
<gene>
    <name evidence="4" type="ordered locus">BHWA1_00700</name>
</gene>
<dbReference type="Pfam" id="PF00271">
    <property type="entry name" value="Helicase_C"/>
    <property type="match status" value="1"/>
</dbReference>
<proteinExistence type="predicted"/>
<dbReference type="SUPFAM" id="SSF52540">
    <property type="entry name" value="P-loop containing nucleoside triphosphate hydrolases"/>
    <property type="match status" value="2"/>
</dbReference>
<dbReference type="Pfam" id="PF00176">
    <property type="entry name" value="SNF2-rel_dom"/>
    <property type="match status" value="1"/>
</dbReference>
<organism evidence="4 5">
    <name type="scientific">Brachyspira hyodysenteriae (strain ATCC 49526 / WA1)</name>
    <dbReference type="NCBI Taxonomy" id="565034"/>
    <lineage>
        <taxon>Bacteria</taxon>
        <taxon>Pseudomonadati</taxon>
        <taxon>Spirochaetota</taxon>
        <taxon>Spirochaetia</taxon>
        <taxon>Brachyspirales</taxon>
        <taxon>Brachyspiraceae</taxon>
        <taxon>Brachyspira</taxon>
    </lineage>
</organism>
<dbReference type="STRING" id="565034.BHWA1_00700"/>
<keyword evidence="4" id="KW-0347">Helicase</keyword>
<keyword evidence="4" id="KW-0067">ATP-binding</keyword>
<dbReference type="InterPro" id="IPR000330">
    <property type="entry name" value="SNF2_N"/>
</dbReference>
<keyword evidence="1" id="KW-0378">Hydrolase</keyword>
<dbReference type="Gene3D" id="3.40.50.300">
    <property type="entry name" value="P-loop containing nucleotide triphosphate hydrolases"/>
    <property type="match status" value="1"/>
</dbReference>
<reference evidence="4 5" key="1">
    <citation type="journal article" date="2009" name="PLoS ONE">
        <title>Genome sequence of the pathogenic intestinal spirochete Brachyspira hyodysenteriae reveals adaptations to its lifestyle in the porcine large intestine.</title>
        <authorList>
            <person name="Bellgard M.I."/>
            <person name="Wanchanthuek P."/>
            <person name="La T."/>
            <person name="Ryan K."/>
            <person name="Moolhuijzen P."/>
            <person name="Albertyn Z."/>
            <person name="Shaban B."/>
            <person name="Motro Y."/>
            <person name="Dunn D.S."/>
            <person name="Schibeci D."/>
            <person name="Hunter A."/>
            <person name="Barrero R."/>
            <person name="Phillips N.D."/>
            <person name="Hampson D.J."/>
        </authorList>
    </citation>
    <scope>NUCLEOTIDE SEQUENCE [LARGE SCALE GENOMIC DNA]</scope>
    <source>
        <strain evidence="5">ATCC 49526 / WA1</strain>
    </source>
</reference>
<dbReference type="Proteomes" id="UP000001803">
    <property type="component" value="Chromosome"/>
</dbReference>
<dbReference type="InterPro" id="IPR001650">
    <property type="entry name" value="Helicase_C-like"/>
</dbReference>
<dbReference type="Pfam" id="PF08455">
    <property type="entry name" value="SNF2_assoc"/>
    <property type="match status" value="1"/>
</dbReference>
<dbReference type="PROSITE" id="PS51192">
    <property type="entry name" value="HELICASE_ATP_BIND_1"/>
    <property type="match status" value="1"/>
</dbReference>
<evidence type="ECO:0000256" key="1">
    <source>
        <dbReference type="ARBA" id="ARBA00022801"/>
    </source>
</evidence>
<dbReference type="CDD" id="cd18012">
    <property type="entry name" value="DEXQc_arch_SWI2_SNF2"/>
    <property type="match status" value="1"/>
</dbReference>
<dbReference type="EMBL" id="CP001357">
    <property type="protein sequence ID" value="ACN83194.1"/>
    <property type="molecule type" value="Genomic_DNA"/>
</dbReference>
<evidence type="ECO:0000259" key="3">
    <source>
        <dbReference type="PROSITE" id="PS51194"/>
    </source>
</evidence>
<dbReference type="InterPro" id="IPR038718">
    <property type="entry name" value="SNF2-like_sf"/>
</dbReference>
<dbReference type="Gene3D" id="3.40.50.10810">
    <property type="entry name" value="Tandem AAA-ATPase domain"/>
    <property type="match status" value="1"/>
</dbReference>